<protein>
    <submittedName>
        <fullName evidence="2">DsbA family protein</fullName>
    </submittedName>
</protein>
<reference evidence="2 3" key="1">
    <citation type="submission" date="2023-05" db="EMBL/GenBank/DDBJ databases">
        <title>Xanthomonas rydalmerenesis sp. nov., a novel Xanthomonas species isolated from Fragaria x ananassa.</title>
        <authorList>
            <person name="McKnight D.J.E."/>
            <person name="Wong-Bajracharya J."/>
            <person name="Okoh E.B."/>
            <person name="Snijders F."/>
            <person name="Lidbetter F."/>
            <person name="Webster J."/>
            <person name="Djordjevic S.P."/>
            <person name="Bogema D.R."/>
            <person name="Chapman T.A."/>
        </authorList>
    </citation>
    <scope>NUCLEOTIDE SEQUENCE [LARGE SCALE GENOMIC DNA]</scope>
    <source>
        <strain evidence="2 3">DAR34883</strain>
    </source>
</reference>
<dbReference type="Gene3D" id="3.40.30.10">
    <property type="entry name" value="Glutaredoxin"/>
    <property type="match status" value="1"/>
</dbReference>
<proteinExistence type="predicted"/>
<dbReference type="InterPro" id="IPR001853">
    <property type="entry name" value="DSBA-like_thioredoxin_dom"/>
</dbReference>
<accession>A0ABZ0JUS4</accession>
<keyword evidence="3" id="KW-1185">Reference proteome</keyword>
<evidence type="ECO:0000313" key="3">
    <source>
        <dbReference type="Proteomes" id="UP001302020"/>
    </source>
</evidence>
<organism evidence="2 3">
    <name type="scientific">Xanthomonas rydalmerensis</name>
    <dbReference type="NCBI Taxonomy" id="3046274"/>
    <lineage>
        <taxon>Bacteria</taxon>
        <taxon>Pseudomonadati</taxon>
        <taxon>Pseudomonadota</taxon>
        <taxon>Gammaproteobacteria</taxon>
        <taxon>Lysobacterales</taxon>
        <taxon>Lysobacteraceae</taxon>
        <taxon>Xanthomonas</taxon>
    </lineage>
</organism>
<dbReference type="EMBL" id="CP126172">
    <property type="protein sequence ID" value="WOS42749.1"/>
    <property type="molecule type" value="Genomic_DNA"/>
</dbReference>
<dbReference type="InterPro" id="IPR036249">
    <property type="entry name" value="Thioredoxin-like_sf"/>
</dbReference>
<feature type="domain" description="DSBA-like thioredoxin" evidence="1">
    <location>
        <begin position="11"/>
        <end position="203"/>
    </location>
</feature>
<evidence type="ECO:0000259" key="1">
    <source>
        <dbReference type="Pfam" id="PF01323"/>
    </source>
</evidence>
<sequence length="214" mass="22827">MDPTMRLTYLFDPLCGWCYGAIPALDQLAQVPGVTVRLAPTGLFAGENARPMEASFAAYAWQNDQRIARLTGQAFSEAYRNQVLGATGTLFDSAPATLGVIAVGMTAPEREREALKTLQRARYVDGRNTSDRVVVAEVLSGAGFADAAQRVVSPDADMLGAYRARIDAARGEMARFGAQGVPTLVVDDAHGSRLLPSDVLFGNRDALAAHLRAA</sequence>
<dbReference type="RefSeq" id="WP_317845216.1">
    <property type="nucleotide sequence ID" value="NZ_CP126170.1"/>
</dbReference>
<dbReference type="CDD" id="cd03025">
    <property type="entry name" value="DsbA_FrnE_like"/>
    <property type="match status" value="1"/>
</dbReference>
<dbReference type="Proteomes" id="UP001302020">
    <property type="component" value="Chromosome"/>
</dbReference>
<evidence type="ECO:0000313" key="2">
    <source>
        <dbReference type="EMBL" id="WOS42749.1"/>
    </source>
</evidence>
<name>A0ABZ0JUS4_9XANT</name>
<gene>
    <name evidence="2" type="ORF">QN243_10055</name>
</gene>
<dbReference type="SUPFAM" id="SSF52833">
    <property type="entry name" value="Thioredoxin-like"/>
    <property type="match status" value="1"/>
</dbReference>
<dbReference type="Pfam" id="PF01323">
    <property type="entry name" value="DSBA"/>
    <property type="match status" value="1"/>
</dbReference>